<feature type="compositionally biased region" description="Polar residues" evidence="1">
    <location>
        <begin position="131"/>
        <end position="143"/>
    </location>
</feature>
<evidence type="ECO:0000256" key="1">
    <source>
        <dbReference type="SAM" id="MobiDB-lite"/>
    </source>
</evidence>
<evidence type="ECO:0000259" key="2">
    <source>
        <dbReference type="Pfam" id="PF05699"/>
    </source>
</evidence>
<dbReference type="PANTHER" id="PTHR46599">
    <property type="entry name" value="PIGGYBAC TRANSPOSABLE ELEMENT-DERIVED PROTEIN 4"/>
    <property type="match status" value="1"/>
</dbReference>
<accession>A0AAV8YPL7</accession>
<feature type="region of interest" description="Disordered" evidence="1">
    <location>
        <begin position="383"/>
        <end position="413"/>
    </location>
</feature>
<dbReference type="InterPro" id="IPR029526">
    <property type="entry name" value="PGBD"/>
</dbReference>
<evidence type="ECO:0000259" key="3">
    <source>
        <dbReference type="Pfam" id="PF13843"/>
    </source>
</evidence>
<organism evidence="4 5">
    <name type="scientific">Rhamnusium bicolor</name>
    <dbReference type="NCBI Taxonomy" id="1586634"/>
    <lineage>
        <taxon>Eukaryota</taxon>
        <taxon>Metazoa</taxon>
        <taxon>Ecdysozoa</taxon>
        <taxon>Arthropoda</taxon>
        <taxon>Hexapoda</taxon>
        <taxon>Insecta</taxon>
        <taxon>Pterygota</taxon>
        <taxon>Neoptera</taxon>
        <taxon>Endopterygota</taxon>
        <taxon>Coleoptera</taxon>
        <taxon>Polyphaga</taxon>
        <taxon>Cucujiformia</taxon>
        <taxon>Chrysomeloidea</taxon>
        <taxon>Cerambycidae</taxon>
        <taxon>Lepturinae</taxon>
        <taxon>Rhagiini</taxon>
        <taxon>Rhamnusium</taxon>
    </lineage>
</organism>
<keyword evidence="5" id="KW-1185">Reference proteome</keyword>
<dbReference type="EMBL" id="JANEYF010001976">
    <property type="protein sequence ID" value="KAJ8953298.1"/>
    <property type="molecule type" value="Genomic_DNA"/>
</dbReference>
<feature type="domain" description="HAT C-terminal dimerisation" evidence="2">
    <location>
        <begin position="682"/>
        <end position="749"/>
    </location>
</feature>
<protein>
    <recommendedName>
        <fullName evidence="6">Transposase</fullName>
    </recommendedName>
</protein>
<dbReference type="Proteomes" id="UP001162156">
    <property type="component" value="Unassembled WGS sequence"/>
</dbReference>
<dbReference type="InterPro" id="IPR012337">
    <property type="entry name" value="RNaseH-like_sf"/>
</dbReference>
<feature type="region of interest" description="Disordered" evidence="1">
    <location>
        <begin position="75"/>
        <end position="146"/>
    </location>
</feature>
<dbReference type="Pfam" id="PF13843">
    <property type="entry name" value="DDE_Tnp_1_7"/>
    <property type="match status" value="1"/>
</dbReference>
<comment type="caution">
    <text evidence="4">The sequence shown here is derived from an EMBL/GenBank/DDBJ whole genome shotgun (WGS) entry which is preliminary data.</text>
</comment>
<dbReference type="InterPro" id="IPR008906">
    <property type="entry name" value="HATC_C_dom"/>
</dbReference>
<dbReference type="Pfam" id="PF05699">
    <property type="entry name" value="Dimer_Tnp_hAT"/>
    <property type="match status" value="1"/>
</dbReference>
<reference evidence="4" key="1">
    <citation type="journal article" date="2023" name="Insect Mol. Biol.">
        <title>Genome sequencing provides insights into the evolution of gene families encoding plant cell wall-degrading enzymes in longhorned beetles.</title>
        <authorList>
            <person name="Shin N.R."/>
            <person name="Okamura Y."/>
            <person name="Kirsch R."/>
            <person name="Pauchet Y."/>
        </authorList>
    </citation>
    <scope>NUCLEOTIDE SEQUENCE</scope>
    <source>
        <strain evidence="4">RBIC_L_NR</strain>
    </source>
</reference>
<evidence type="ECO:0000313" key="5">
    <source>
        <dbReference type="Proteomes" id="UP001162156"/>
    </source>
</evidence>
<dbReference type="PANTHER" id="PTHR46599:SF3">
    <property type="entry name" value="PIGGYBAC TRANSPOSABLE ELEMENT-DERIVED PROTEIN 4"/>
    <property type="match status" value="1"/>
</dbReference>
<feature type="domain" description="PiggyBac transposable element-derived protein" evidence="3">
    <location>
        <begin position="149"/>
        <end position="342"/>
    </location>
</feature>
<evidence type="ECO:0000313" key="4">
    <source>
        <dbReference type="EMBL" id="KAJ8953298.1"/>
    </source>
</evidence>
<feature type="compositionally biased region" description="Acidic residues" evidence="1">
    <location>
        <begin position="77"/>
        <end position="99"/>
    </location>
</feature>
<name>A0AAV8YPL7_9CUCU</name>
<sequence length="804" mass="93146">MFIDTLAISDKWITTICKKMDSHETSCIYLNDRCGHHVLRPNKIPDELKDTMENGDEINDRYEKEQKPLQDLFNEVSTDEEEDSYADNDGEFDSDENYEPSDYPSSESEECVSSDSVPDQDTLESEESDQTIHPVNRNVSPVPSDTDKSRYGIKFFELTTSDGYLLNLEMYSGAVTDDSENSKTEAVVLRLMKLYLNKGHELFMDNYYNSYELSEKLLNLRTHTNGTLNSRRKSNPQEVIKKKLKKREHFWVRLKRVYVSKWKGKRDVLVITTRNHPRMISVKNKFGKEQIKSEEVSTYNNHMWGIDQCDQMTSTYSTPRKTLRWYKKVLFHLLDVTVWNAFYLYRKFAKNDSRKYRFLQYSDELIRSLIQIPDNLEGKHLISRQKHDNRRPGNALFESEPTPQPIDSSAGSHWPEKILVDTDGKEDSDYLENEDEAIFTVKNKSWGTMSVNKRSIPNIEESPGPSGLQRKPKEQKLTSFLDHINPDEQSELTKHSCDAVYSSNCALSMFESEKWKKFFEKWRPTFEIPKQIKTQVKTQLNDEPTVSIMSDGWSNIRNEGIINYMVHTSKGDLFYDFSLPKAQKHTGVAALMTDNAANMRAAWVELKVTYPTLQTYGCASHTLNLVMKDMESITTLLELSSEENEVKVIGEITNFRTQQNIFNKPIIWAASKGVTSQCKTSSNVTPATWWKNWFPQCPLHDVAVKLLSMPAFAASCERNWSAWGIVHSKIRNRLKTTRSGKLMYIKYNLKLVNSYEKYKENTEKLNFSSDSEGSDSEAEDYEQVECVVCVLLCTTMRIMCRYLI</sequence>
<dbReference type="GO" id="GO:0046983">
    <property type="term" value="F:protein dimerization activity"/>
    <property type="evidence" value="ECO:0007669"/>
    <property type="project" value="InterPro"/>
</dbReference>
<evidence type="ECO:0008006" key="6">
    <source>
        <dbReference type="Google" id="ProtNLM"/>
    </source>
</evidence>
<proteinExistence type="predicted"/>
<dbReference type="SUPFAM" id="SSF53098">
    <property type="entry name" value="Ribonuclease H-like"/>
    <property type="match status" value="1"/>
</dbReference>
<dbReference type="AlphaFoldDB" id="A0AAV8YPL7"/>
<gene>
    <name evidence="4" type="ORF">NQ314_007377</name>
</gene>